<protein>
    <submittedName>
        <fullName evidence="2">Uncharacterized protein</fullName>
    </submittedName>
</protein>
<dbReference type="Proteomes" id="UP000027327">
    <property type="component" value="Unassembled WGS sequence"/>
</dbReference>
<keyword evidence="1" id="KW-0812">Transmembrane</keyword>
<name>A0A062IQX1_ACIBA</name>
<sequence length="41" mass="4632">MSLGAEFLYSKQVSTALLENVEVFLVAGITIFLFHKLFLIK</sequence>
<keyword evidence="1" id="KW-0472">Membrane</keyword>
<evidence type="ECO:0000313" key="3">
    <source>
        <dbReference type="Proteomes" id="UP000027327"/>
    </source>
</evidence>
<evidence type="ECO:0000313" key="2">
    <source>
        <dbReference type="EMBL" id="KCY20867.1"/>
    </source>
</evidence>
<dbReference type="EMBL" id="JMOD01000011">
    <property type="protein sequence ID" value="KCY20867.1"/>
    <property type="molecule type" value="Genomic_DNA"/>
</dbReference>
<organism evidence="2 3">
    <name type="scientific">Acinetobacter baumannii 21072</name>
    <dbReference type="NCBI Taxonomy" id="1310697"/>
    <lineage>
        <taxon>Bacteria</taxon>
        <taxon>Pseudomonadati</taxon>
        <taxon>Pseudomonadota</taxon>
        <taxon>Gammaproteobacteria</taxon>
        <taxon>Moraxellales</taxon>
        <taxon>Moraxellaceae</taxon>
        <taxon>Acinetobacter</taxon>
        <taxon>Acinetobacter calcoaceticus/baumannii complex</taxon>
    </lineage>
</organism>
<reference evidence="2 3" key="1">
    <citation type="submission" date="2014-04" db="EMBL/GenBank/DDBJ databases">
        <title>Comparative genomics and transcriptomics to identify genetic mechanisms underlying the emergence of carbapenem resistant Acinetobacter baumannii (CRAb).</title>
        <authorList>
            <person name="Harris A.D."/>
            <person name="Johnson K.J."/>
            <person name="George J."/>
            <person name="Nadendla S."/>
            <person name="Daugherty S.C."/>
            <person name="Parankush S."/>
            <person name="Sadzewicz L."/>
            <person name="Tallon L."/>
            <person name="Sengamalay N."/>
            <person name="Hazen T.H."/>
            <person name="Rasko D.A."/>
        </authorList>
    </citation>
    <scope>NUCLEOTIDE SEQUENCE [LARGE SCALE GENOMIC DNA]</scope>
    <source>
        <strain evidence="2 3">21072</strain>
    </source>
</reference>
<feature type="transmembrane region" description="Helical" evidence="1">
    <location>
        <begin position="20"/>
        <end position="39"/>
    </location>
</feature>
<evidence type="ECO:0000256" key="1">
    <source>
        <dbReference type="SAM" id="Phobius"/>
    </source>
</evidence>
<accession>A0A062IQX1</accession>
<proteinExistence type="predicted"/>
<keyword evidence="1" id="KW-1133">Transmembrane helix</keyword>
<dbReference type="AlphaFoldDB" id="A0A062IQX1"/>
<comment type="caution">
    <text evidence="2">The sequence shown here is derived from an EMBL/GenBank/DDBJ whole genome shotgun (WGS) entry which is preliminary data.</text>
</comment>
<gene>
    <name evidence="2" type="ORF">J596_0968</name>
</gene>